<dbReference type="Proteomes" id="UP000236370">
    <property type="component" value="Unassembled WGS sequence"/>
</dbReference>
<feature type="compositionally biased region" description="Low complexity" evidence="1">
    <location>
        <begin position="1"/>
        <end position="16"/>
    </location>
</feature>
<dbReference type="EMBL" id="NBAG03000213">
    <property type="protein sequence ID" value="PNI85608.1"/>
    <property type="molecule type" value="Genomic_DNA"/>
</dbReference>
<evidence type="ECO:0000256" key="1">
    <source>
        <dbReference type="SAM" id="MobiDB-lite"/>
    </source>
</evidence>
<protein>
    <submittedName>
        <fullName evidence="2">WDYHV1 isoform 6</fullName>
    </submittedName>
</protein>
<comment type="caution">
    <text evidence="2">The sequence shown here is derived from an EMBL/GenBank/DDBJ whole genome shotgun (WGS) entry which is preliminary data.</text>
</comment>
<feature type="non-terminal residue" evidence="2">
    <location>
        <position position="1"/>
    </location>
</feature>
<name>A0A2J8PNM8_PANTR</name>
<sequence>SSRSSSGPGPGPASRPWKVMAPLLSTTSRPAPRGTPASTAAATVKKIFGSSVNTSETMTSIL</sequence>
<feature type="region of interest" description="Disordered" evidence="1">
    <location>
        <begin position="1"/>
        <end position="20"/>
    </location>
</feature>
<accession>A0A2J8PNM8</accession>
<dbReference type="AlphaFoldDB" id="A0A2J8PNM8"/>
<proteinExistence type="predicted"/>
<organism evidence="2 3">
    <name type="scientific">Pan troglodytes</name>
    <name type="common">Chimpanzee</name>
    <dbReference type="NCBI Taxonomy" id="9598"/>
    <lineage>
        <taxon>Eukaryota</taxon>
        <taxon>Metazoa</taxon>
        <taxon>Chordata</taxon>
        <taxon>Craniata</taxon>
        <taxon>Vertebrata</taxon>
        <taxon>Euteleostomi</taxon>
        <taxon>Mammalia</taxon>
        <taxon>Eutheria</taxon>
        <taxon>Euarchontoglires</taxon>
        <taxon>Primates</taxon>
        <taxon>Haplorrhini</taxon>
        <taxon>Catarrhini</taxon>
        <taxon>Hominidae</taxon>
        <taxon>Pan</taxon>
    </lineage>
</organism>
<evidence type="ECO:0000313" key="3">
    <source>
        <dbReference type="Proteomes" id="UP000236370"/>
    </source>
</evidence>
<reference evidence="2 3" key="1">
    <citation type="submission" date="2017-12" db="EMBL/GenBank/DDBJ databases">
        <title>High-resolution comparative analysis of great ape genomes.</title>
        <authorList>
            <person name="Pollen A."/>
            <person name="Hastie A."/>
            <person name="Hormozdiari F."/>
            <person name="Dougherty M."/>
            <person name="Liu R."/>
            <person name="Chaisson M."/>
            <person name="Hoppe E."/>
            <person name="Hill C."/>
            <person name="Pang A."/>
            <person name="Hillier L."/>
            <person name="Baker C."/>
            <person name="Armstrong J."/>
            <person name="Shendure J."/>
            <person name="Paten B."/>
            <person name="Wilson R."/>
            <person name="Chao H."/>
            <person name="Schneider V."/>
            <person name="Ventura M."/>
            <person name="Kronenberg Z."/>
            <person name="Murali S."/>
            <person name="Gordon D."/>
            <person name="Cantsilieris S."/>
            <person name="Munson K."/>
            <person name="Nelson B."/>
            <person name="Raja A."/>
            <person name="Underwood J."/>
            <person name="Diekhans M."/>
            <person name="Fiddes I."/>
            <person name="Haussler D."/>
            <person name="Eichler E."/>
        </authorList>
    </citation>
    <scope>NUCLEOTIDE SEQUENCE [LARGE SCALE GENOMIC DNA]</scope>
    <source>
        <strain evidence="2">Yerkes chimp pedigree #C0471</strain>
    </source>
</reference>
<gene>
    <name evidence="2" type="ORF">CK820_G0002253</name>
</gene>
<evidence type="ECO:0000313" key="2">
    <source>
        <dbReference type="EMBL" id="PNI85608.1"/>
    </source>
</evidence>